<protein>
    <submittedName>
        <fullName evidence="4">Uncharacterized protein</fullName>
    </submittedName>
</protein>
<evidence type="ECO:0000313" key="5">
    <source>
        <dbReference type="Proteomes" id="UP000663832"/>
    </source>
</evidence>
<reference evidence="4" key="1">
    <citation type="submission" date="2021-02" db="EMBL/GenBank/DDBJ databases">
        <authorList>
            <person name="Nowell W R."/>
        </authorList>
    </citation>
    <scope>NUCLEOTIDE SEQUENCE</scope>
</reference>
<feature type="chain" id="PRO_5036409689" evidence="1">
    <location>
        <begin position="16"/>
        <end position="763"/>
    </location>
</feature>
<evidence type="ECO:0000313" key="3">
    <source>
        <dbReference type="EMBL" id="CAF0878999.1"/>
    </source>
</evidence>
<organism evidence="4 5">
    <name type="scientific">Adineta steineri</name>
    <dbReference type="NCBI Taxonomy" id="433720"/>
    <lineage>
        <taxon>Eukaryota</taxon>
        <taxon>Metazoa</taxon>
        <taxon>Spiralia</taxon>
        <taxon>Gnathifera</taxon>
        <taxon>Rotifera</taxon>
        <taxon>Eurotatoria</taxon>
        <taxon>Bdelloidea</taxon>
        <taxon>Adinetida</taxon>
        <taxon>Adinetidae</taxon>
        <taxon>Adineta</taxon>
    </lineage>
</organism>
<keyword evidence="1" id="KW-0732">Signal</keyword>
<dbReference type="AlphaFoldDB" id="A0A813YWG9"/>
<gene>
    <name evidence="2" type="ORF">BJG266_LOCUS37</name>
    <name evidence="3" type="ORF">QVE165_LOCUS8308</name>
    <name evidence="4" type="ORF">QVE165_LOCUS8891</name>
</gene>
<proteinExistence type="predicted"/>
<evidence type="ECO:0000313" key="2">
    <source>
        <dbReference type="EMBL" id="CAF0718967.1"/>
    </source>
</evidence>
<keyword evidence="5" id="KW-1185">Reference proteome</keyword>
<dbReference type="EMBL" id="CAJNOM010000037">
    <property type="protein sequence ID" value="CAF0878999.1"/>
    <property type="molecule type" value="Genomic_DNA"/>
</dbReference>
<evidence type="ECO:0000313" key="4">
    <source>
        <dbReference type="EMBL" id="CAF0889966.1"/>
    </source>
</evidence>
<dbReference type="Proteomes" id="UP000663877">
    <property type="component" value="Unassembled WGS sequence"/>
</dbReference>
<dbReference type="Proteomes" id="UP000663832">
    <property type="component" value="Unassembled WGS sequence"/>
</dbReference>
<evidence type="ECO:0000256" key="1">
    <source>
        <dbReference type="SAM" id="SignalP"/>
    </source>
</evidence>
<accession>A0A813YWG9</accession>
<comment type="caution">
    <text evidence="4">The sequence shown here is derived from an EMBL/GenBank/DDBJ whole genome shotgun (WGS) entry which is preliminary data.</text>
</comment>
<dbReference type="EMBL" id="CAJNOM010000040">
    <property type="protein sequence ID" value="CAF0889966.1"/>
    <property type="molecule type" value="Genomic_DNA"/>
</dbReference>
<dbReference type="OrthoDB" id="41905at2759"/>
<dbReference type="EMBL" id="CAJNOI010000001">
    <property type="protein sequence ID" value="CAF0718967.1"/>
    <property type="molecule type" value="Genomic_DNA"/>
</dbReference>
<sequence length="763" mass="85706">MRLVVFLLFIVGCWCDIKVLVDQNGGYNITINNQVWLRSSRTAIYVDDRWYSTENQSLPLVSVSTDQGTDPNLGSWNETKLTYNLVRNQTSTSIIAHIRQWNIVSAFTFHLETGDKTLTNHVALDMEQIRTVFPSFNIENMDMNDQRGFFSFGGLMAGEGDKSAGNWNSSSTVIKSGMQGGPVVLFNSTQRGEGDTLVISPFSHFMATSLCQRHKASGGVLEYGVMGSMSSIPANYMHSLIVFYSPRGIGEGVREYGQTMQRAFNRTNVNRLNDLTINYLGYYTDNGGYYYYNTGKGMNYEATMINIKHQIPLPFHYIQLDSWWYFKGIGDGVSQWTARPDIFPDGLVSLHRRLENIPIAAHNRYWAYDTVYKQKYAFALDVGNGKALPIGNDSFWLHLFVDARNWGLVLYEQDWLNVQTMEFLPTRTDINLGEQWLKSMGAAAETVEMNIQYCMSLPRHILQALEIPRVTHARVSDDYAVHLQDSKRSQWNIGISSMFADAIGLAPFKDVLWSTSEQPGSPYTPSAMEQLPEREILIATLSTGPVGPGDAINYTNVQRIMKCCNKDGLILKPDRPLTTINALVADWAFYGGVIQGELYSTRTTINDREFHIIFASAMKRDYVIYPSMIGGESGLIWSYDNAQMVSTFDDTHPLDVTAAKCDDLAICLWYVSPSWQFNDPVRTKYALLGELNKWTAVSQQRFSSITTNTEKTQTTITVQGAVSEIVSLVVFHTTLKTVNVNCTITATSGQAKLIITPTNIACS</sequence>
<feature type="signal peptide" evidence="1">
    <location>
        <begin position="1"/>
        <end position="15"/>
    </location>
</feature>
<name>A0A813YWG9_9BILA</name>